<evidence type="ECO:0000313" key="2">
    <source>
        <dbReference type="EMBL" id="MBW3363758.1"/>
    </source>
</evidence>
<dbReference type="SUPFAM" id="SSF52540">
    <property type="entry name" value="P-loop containing nucleoside triphosphate hydrolases"/>
    <property type="match status" value="1"/>
</dbReference>
<proteinExistence type="predicted"/>
<dbReference type="Pfam" id="PF13304">
    <property type="entry name" value="AAA_21"/>
    <property type="match status" value="1"/>
</dbReference>
<dbReference type="InterPro" id="IPR027417">
    <property type="entry name" value="P-loop_NTPase"/>
</dbReference>
<sequence length="680" mass="79170">MLIFKRFNIKDNMTLMKLKTLNLKNIKSFVGEREFDFSESAKINTVSGINGSGKTTVFKSIILAQKIFFAEQVNSFVSTKIDYSKDLQNFFINSNSYIKLEFEIYDTTLKTASFTIKCIERKKENVSVRLDGIPEEVELIKKFWNIKSPTNLIVYIDSNRNILESDFSNENIQLKQSDSNDLALEYISHPEKIFYSTYERIIRDYIRERVIPGSPRADLPHIVSKILIRDILNYLTISNFTGLIKKNQFTLQVKRNEGSKGNSYDLRNLSSGEKTLFYIYHFICYVKNIGMLIIDEPENNLHENMLSKFVISLNDICNNESFADYIIGTAQKNDFAIKPNFAKQIKSFYKNHNLSQVFLLTHSKNLVYNNFTLGKNYVINDTLSLVDYDNYEKVLREIGLSKIINKVLFVEGKTENEILESILSPHNIKVKSLGGCSEVIETYKRYLKINREIRDVQFCFLIDRDTRTEADIDNIRSKDEVFFDEHFIVMDRHEIENYFLEAKMFYELYSKHKIGYSGIKVPLEKILEQRIKGIADNHQEKVLRKRIQNLNQNSLASIKLAISNKSLLIDSKFDYDNHIDTVFKLDNLKVTVEIIKENYNSIEEIKSNWNTEWINLCDGKVVFNEFIREVSNELEIQTKRAKKELVEIGLGSKKYEVSKIVDTILLKLHEVQAQTSIASV</sequence>
<comment type="caution">
    <text evidence="2">The sequence shown here is derived from an EMBL/GenBank/DDBJ whole genome shotgun (WGS) entry which is preliminary data.</text>
</comment>
<dbReference type="RefSeq" id="WP_199108352.1">
    <property type="nucleotide sequence ID" value="NZ_JAHWXQ010000001.1"/>
</dbReference>
<evidence type="ECO:0000313" key="3">
    <source>
        <dbReference type="Proteomes" id="UP000774935"/>
    </source>
</evidence>
<protein>
    <submittedName>
        <fullName evidence="2">AAA family ATPase</fullName>
    </submittedName>
</protein>
<dbReference type="InterPro" id="IPR003959">
    <property type="entry name" value="ATPase_AAA_core"/>
</dbReference>
<dbReference type="EMBL" id="JAHWXQ010000001">
    <property type="protein sequence ID" value="MBW3363758.1"/>
    <property type="molecule type" value="Genomic_DNA"/>
</dbReference>
<name>A0ABS6X6Z4_9BACT</name>
<dbReference type="PANTHER" id="PTHR43581:SF2">
    <property type="entry name" value="EXCINUCLEASE ATPASE SUBUNIT"/>
    <property type="match status" value="1"/>
</dbReference>
<evidence type="ECO:0000259" key="1">
    <source>
        <dbReference type="Pfam" id="PF13304"/>
    </source>
</evidence>
<accession>A0ABS6X6Z4</accession>
<dbReference type="Gene3D" id="3.40.50.300">
    <property type="entry name" value="P-loop containing nucleotide triphosphate hydrolases"/>
    <property type="match status" value="1"/>
</dbReference>
<dbReference type="InterPro" id="IPR051396">
    <property type="entry name" value="Bact_Antivir_Def_Nuclease"/>
</dbReference>
<feature type="domain" description="ATPase AAA-type core" evidence="1">
    <location>
        <begin position="44"/>
        <end position="366"/>
    </location>
</feature>
<dbReference type="PANTHER" id="PTHR43581">
    <property type="entry name" value="ATP/GTP PHOSPHATASE"/>
    <property type="match status" value="1"/>
</dbReference>
<organism evidence="2 3">
    <name type="scientific">Pontibacter populi</name>
    <dbReference type="NCBI Taxonomy" id="890055"/>
    <lineage>
        <taxon>Bacteria</taxon>
        <taxon>Pseudomonadati</taxon>
        <taxon>Bacteroidota</taxon>
        <taxon>Cytophagia</taxon>
        <taxon>Cytophagales</taxon>
        <taxon>Hymenobacteraceae</taxon>
        <taxon>Pontibacter</taxon>
    </lineage>
</organism>
<dbReference type="Proteomes" id="UP000774935">
    <property type="component" value="Unassembled WGS sequence"/>
</dbReference>
<gene>
    <name evidence="2" type="ORF">KYK27_01800</name>
</gene>
<reference evidence="2 3" key="1">
    <citation type="submission" date="2021-07" db="EMBL/GenBank/DDBJ databases">
        <authorList>
            <person name="Kim M.K."/>
        </authorList>
    </citation>
    <scope>NUCLEOTIDE SEQUENCE [LARGE SCALE GENOMIC DNA]</scope>
    <source>
        <strain evidence="2 3">HLY7-15</strain>
    </source>
</reference>
<keyword evidence="3" id="KW-1185">Reference proteome</keyword>